<dbReference type="EnsemblMetazoa" id="XM_026440506">
    <property type="protein sequence ID" value="XP_026296291"/>
    <property type="gene ID" value="LOC409588"/>
</dbReference>
<keyword evidence="2" id="KW-0472">Membrane</keyword>
<feature type="transmembrane region" description="Helical" evidence="2">
    <location>
        <begin position="289"/>
        <end position="307"/>
    </location>
</feature>
<name>A0A7M7L6N0_APIME</name>
<feature type="transmembrane region" description="Helical" evidence="2">
    <location>
        <begin position="319"/>
        <end position="336"/>
    </location>
</feature>
<accession>A0A8B8GX07</accession>
<reference evidence="3" key="1">
    <citation type="submission" date="2021-01" db="UniProtKB">
        <authorList>
            <consortium name="EnsemblMetazoa"/>
        </authorList>
    </citation>
    <scope>IDENTIFICATION</scope>
    <source>
        <strain evidence="3">DH4</strain>
    </source>
</reference>
<feature type="region of interest" description="Disordered" evidence="1">
    <location>
        <begin position="615"/>
        <end position="643"/>
    </location>
</feature>
<evidence type="ECO:0000313" key="7">
    <source>
        <dbReference type="RefSeq" id="XP_026296291.1"/>
    </source>
</evidence>
<keyword evidence="4" id="KW-1185">Reference proteome</keyword>
<evidence type="ECO:0000256" key="1">
    <source>
        <dbReference type="SAM" id="MobiDB-lite"/>
    </source>
</evidence>
<dbReference type="PANTHER" id="PTHR19346">
    <property type="entry name" value="SUGAR PHOSPHATE TRANSPORTER DOMAIN-CONTAINING PROTEIN"/>
    <property type="match status" value="1"/>
</dbReference>
<dbReference type="EnsemblMetazoa" id="XM_026440505">
    <property type="protein sequence ID" value="XP_026296290"/>
    <property type="gene ID" value="LOC409588"/>
</dbReference>
<accession>A0A7M7MKF4</accession>
<feature type="transmembrane region" description="Helical" evidence="2">
    <location>
        <begin position="348"/>
        <end position="371"/>
    </location>
</feature>
<evidence type="ECO:0000313" key="6">
    <source>
        <dbReference type="RefSeq" id="XP_026296290.1"/>
    </source>
</evidence>
<accession>A0A8B8GX31</accession>
<dbReference type="RefSeq" id="XP_026296289.1">
    <property type="nucleotide sequence ID" value="XM_026440504.1"/>
</dbReference>
<feature type="transmembrane region" description="Helical" evidence="2">
    <location>
        <begin position="442"/>
        <end position="461"/>
    </location>
</feature>
<dbReference type="GeneID" id="409588"/>
<sequence>MGSRGIGDIPTIFHPQQTYTPNVILDNQQNHGSHNTSQITHDNSGCEQQQGCSVSGGCGDSVPSCRPLETSGSGIASGGTGDNQGHNTSQTQIQSHVTVPPVTYQQRPNSLSACYASCCAESAKKIYFGVCVTICVTASWVGATHCIKYLYFHKYEISTYSSFSNSSITEHHQHAIPYNAPFFTTWFCTNWEILYFPVYFLCQSARIKCNTPSEIIAESLRGFRDKGFTGGRFLIRCSLFCGLWVVTNYMYIYSLRILLATDVMALFATNVSCVYLLSWVILHEQFVGVRIVAVILCNTGIALLAYMDGITGSPTLGGVVLATSAAAGSAVYKVLFKKVIGETTFGQMSLFFSLIGLCNAALLWPICLALYFSGAESIQWGRLPWTALLSASILHLIANMLGNFSIALTYDLFITLGLITAVPVSAALDVLLYGAHFMGMKLAGMIFIAVGFFLVMFPDNWPDYITRLLRIICCYRNIVLMSHSSRSLQEITKILMKGINIRSTTGGQQRRGTFARSRYSSIQQRQYRLRSYGVSSAYGDGQMLLPMNSSNNNQVNSSHSSSEIPMTTSANLTHRHINSSQQNNMGSESQRRRIPISITTSTLTPISTSIMTTISTSTSTSTSITTSTATNNHQRSHPPGLQN</sequence>
<feature type="transmembrane region" description="Helical" evidence="2">
    <location>
        <begin position="233"/>
        <end position="251"/>
    </location>
</feature>
<evidence type="ECO:0000313" key="5">
    <source>
        <dbReference type="RefSeq" id="XP_026296289.1"/>
    </source>
</evidence>
<proteinExistence type="predicted"/>
<feature type="compositionally biased region" description="Low complexity" evidence="1">
    <location>
        <begin position="615"/>
        <end position="628"/>
    </location>
</feature>
<dbReference type="InterPro" id="IPR037185">
    <property type="entry name" value="EmrE-like"/>
</dbReference>
<feature type="compositionally biased region" description="Polar residues" evidence="1">
    <location>
        <begin position="83"/>
        <end position="93"/>
    </location>
</feature>
<dbReference type="RefSeq" id="XP_026296290.1">
    <property type="nucleotide sequence ID" value="XM_026440505.1"/>
</dbReference>
<reference evidence="5 6" key="2">
    <citation type="submission" date="2025-04" db="UniProtKB">
        <authorList>
            <consortium name="RefSeq"/>
        </authorList>
    </citation>
    <scope>IDENTIFICATION</scope>
    <source>
        <strain evidence="5 6">DH4</strain>
        <tissue evidence="5 6">Whole body</tissue>
    </source>
</reference>
<gene>
    <name evidence="5 6 7" type="primary">LOC409588</name>
</gene>
<dbReference type="InterPro" id="IPR026505">
    <property type="entry name" value="Solute_c_fam_35_mem_F3/F4"/>
</dbReference>
<dbReference type="Proteomes" id="UP000005203">
    <property type="component" value="Linkage group LG4"/>
</dbReference>
<protein>
    <submittedName>
        <fullName evidence="5 6">Thiamine transporter SLC35F3 isoform X1</fullName>
    </submittedName>
</protein>
<dbReference type="SUPFAM" id="SSF103481">
    <property type="entry name" value="Multidrug resistance efflux transporter EmrE"/>
    <property type="match status" value="1"/>
</dbReference>
<organism evidence="3">
    <name type="scientific">Apis mellifera</name>
    <name type="common">Honeybee</name>
    <dbReference type="NCBI Taxonomy" id="7460"/>
    <lineage>
        <taxon>Eukaryota</taxon>
        <taxon>Metazoa</taxon>
        <taxon>Ecdysozoa</taxon>
        <taxon>Arthropoda</taxon>
        <taxon>Hexapoda</taxon>
        <taxon>Insecta</taxon>
        <taxon>Pterygota</taxon>
        <taxon>Neoptera</taxon>
        <taxon>Endopterygota</taxon>
        <taxon>Hymenoptera</taxon>
        <taxon>Apocrita</taxon>
        <taxon>Aculeata</taxon>
        <taxon>Apoidea</taxon>
        <taxon>Anthophila</taxon>
        <taxon>Apidae</taxon>
        <taxon>Apis</taxon>
    </lineage>
</organism>
<feature type="transmembrane region" description="Helical" evidence="2">
    <location>
        <begin position="257"/>
        <end position="282"/>
    </location>
</feature>
<dbReference type="RefSeq" id="XP_026296291.1">
    <property type="nucleotide sequence ID" value="XM_026440506.1"/>
</dbReference>
<evidence type="ECO:0000256" key="2">
    <source>
        <dbReference type="SAM" id="Phobius"/>
    </source>
</evidence>
<dbReference type="AlphaFoldDB" id="A0A7M7L6N0"/>
<accession>A0A7M7L6N0</accession>
<feature type="transmembrane region" description="Helical" evidence="2">
    <location>
        <begin position="383"/>
        <end position="401"/>
    </location>
</feature>
<dbReference type="EnsemblMetazoa" id="XM_026440504">
    <property type="protein sequence ID" value="XP_026296289"/>
    <property type="gene ID" value="LOC409588"/>
</dbReference>
<feature type="transmembrane region" description="Helical" evidence="2">
    <location>
        <begin position="413"/>
        <end position="436"/>
    </location>
</feature>
<evidence type="ECO:0000313" key="4">
    <source>
        <dbReference type="Proteomes" id="UP000005203"/>
    </source>
</evidence>
<feature type="transmembrane region" description="Helical" evidence="2">
    <location>
        <begin position="126"/>
        <end position="151"/>
    </location>
</feature>
<keyword evidence="2" id="KW-0812">Transmembrane</keyword>
<evidence type="ECO:0000313" key="3">
    <source>
        <dbReference type="EnsemblMetazoa" id="XP_026296289"/>
    </source>
</evidence>
<feature type="region of interest" description="Disordered" evidence="1">
    <location>
        <begin position="73"/>
        <end position="93"/>
    </location>
</feature>
<dbReference type="PANTHER" id="PTHR19346:SF4">
    <property type="entry name" value="SUGAR PHOSPHATE TRANSPORTER DOMAIN-CONTAINING PROTEIN"/>
    <property type="match status" value="1"/>
</dbReference>
<keyword evidence="2" id="KW-1133">Transmembrane helix</keyword>
<dbReference type="OrthoDB" id="10062838at2759"/>